<comment type="caution">
    <text evidence="1">The sequence shown here is derived from an EMBL/GenBank/DDBJ whole genome shotgun (WGS) entry which is preliminary data.</text>
</comment>
<accession>A0A420XHM3</accession>
<evidence type="ECO:0000313" key="1">
    <source>
        <dbReference type="EMBL" id="RKR76749.1"/>
    </source>
</evidence>
<dbReference type="OrthoDB" id="2339372at2"/>
<keyword evidence="1" id="KW-0328">Glycosyltransferase</keyword>
<dbReference type="InterPro" id="IPR012477">
    <property type="entry name" value="Glyco_transf_52"/>
</dbReference>
<gene>
    <name evidence="1" type="ORF">DES31_0055</name>
</gene>
<proteinExistence type="predicted"/>
<dbReference type="Pfam" id="PF07922">
    <property type="entry name" value="Glyco_transf_52"/>
    <property type="match status" value="1"/>
</dbReference>
<keyword evidence="1" id="KW-0808">Transferase</keyword>
<sequence>MNIIICYTPLHVLIAERIIELYPNEKFYGVMIYPVDNEKYQHYSEKLQAKCNQFFSLHQHTDRFNLLKEIIELKYRFYRKNFQRVFVASINDIQIQFLLSSISFQHFYTFDDGTANIVPSSVYYKDEPKTFIRRTINRVLHNKYSVEILKSLSEAHYTIYPDFPNIISNTINIDLFSSLSSSSNVESVSILLGQPAFLENEKNIKLAESVIKKFNIQYYFPHPREQYQLSQVEYIDTPLILEDYLSQVVKNKKCKIYTYFSSAVLNVYHNENIEVTSLRIDTDEPAFIESYELLKKVGINIIDIRE</sequence>
<dbReference type="Gene3D" id="3.30.370.20">
    <property type="match status" value="1"/>
</dbReference>
<dbReference type="GO" id="GO:0016757">
    <property type="term" value="F:glycosyltransferase activity"/>
    <property type="evidence" value="ECO:0007669"/>
    <property type="project" value="UniProtKB-KW"/>
</dbReference>
<dbReference type="AlphaFoldDB" id="A0A420XHM3"/>
<keyword evidence="2" id="KW-1185">Reference proteome</keyword>
<reference evidence="1 2" key="1">
    <citation type="submission" date="2018-10" db="EMBL/GenBank/DDBJ databases">
        <title>Genomic Encyclopedia of Type Strains, Phase IV (KMG-IV): sequencing the most valuable type-strain genomes for metagenomic binning, comparative biology and taxonomic classification.</title>
        <authorList>
            <person name="Goeker M."/>
        </authorList>
    </citation>
    <scope>NUCLEOTIDE SEQUENCE [LARGE SCALE GENOMIC DNA]</scope>
    <source>
        <strain evidence="1 2">DSM 23800</strain>
    </source>
</reference>
<organism evidence="1 2">
    <name type="scientific">Otariodibacter oris</name>
    <dbReference type="NCBI Taxonomy" id="1032623"/>
    <lineage>
        <taxon>Bacteria</taxon>
        <taxon>Pseudomonadati</taxon>
        <taxon>Pseudomonadota</taxon>
        <taxon>Gammaproteobacteria</taxon>
        <taxon>Pasteurellales</taxon>
        <taxon>Pasteurellaceae</taxon>
        <taxon>Otariodibacter</taxon>
    </lineage>
</organism>
<name>A0A420XHM3_9PAST</name>
<dbReference type="RefSeq" id="WP_121120834.1">
    <property type="nucleotide sequence ID" value="NZ_CP016604.1"/>
</dbReference>
<dbReference type="Proteomes" id="UP000280099">
    <property type="component" value="Unassembled WGS sequence"/>
</dbReference>
<protein>
    <submittedName>
        <fullName evidence="1">Beta-galactosamide-alpha-2,3-sialyltransferase</fullName>
    </submittedName>
</protein>
<evidence type="ECO:0000313" key="2">
    <source>
        <dbReference type="Proteomes" id="UP000280099"/>
    </source>
</evidence>
<dbReference type="EMBL" id="RBJC01000004">
    <property type="protein sequence ID" value="RKR76749.1"/>
    <property type="molecule type" value="Genomic_DNA"/>
</dbReference>